<name>A0A2V0P264_9CHLO</name>
<accession>A0A2V0P264</accession>
<dbReference type="InterPro" id="IPR003593">
    <property type="entry name" value="AAA+_ATPase"/>
</dbReference>
<keyword evidence="6 8" id="KW-0206">Cytoskeleton</keyword>
<dbReference type="GO" id="GO:0016887">
    <property type="term" value="F:ATP hydrolysis activity"/>
    <property type="evidence" value="ECO:0007669"/>
    <property type="project" value="InterPro"/>
</dbReference>
<dbReference type="InParanoid" id="A0A2V0P264"/>
<feature type="compositionally biased region" description="Gly residues" evidence="10">
    <location>
        <begin position="107"/>
        <end position="118"/>
    </location>
</feature>
<dbReference type="Gene3D" id="3.40.50.300">
    <property type="entry name" value="P-loop containing nucleotide triphosphate hydrolases"/>
    <property type="match status" value="1"/>
</dbReference>
<dbReference type="AlphaFoldDB" id="A0A2V0P264"/>
<dbReference type="EMBL" id="BDRX01000046">
    <property type="protein sequence ID" value="GBF93968.1"/>
    <property type="molecule type" value="Genomic_DNA"/>
</dbReference>
<organism evidence="12 13">
    <name type="scientific">Raphidocelis subcapitata</name>
    <dbReference type="NCBI Taxonomy" id="307507"/>
    <lineage>
        <taxon>Eukaryota</taxon>
        <taxon>Viridiplantae</taxon>
        <taxon>Chlorophyta</taxon>
        <taxon>core chlorophytes</taxon>
        <taxon>Chlorophyceae</taxon>
        <taxon>CS clade</taxon>
        <taxon>Sphaeropleales</taxon>
        <taxon>Selenastraceae</taxon>
        <taxon>Raphidocelis</taxon>
    </lineage>
</organism>
<protein>
    <recommendedName>
        <fullName evidence="8">Katanin p60 ATPase-containing subunit A1</fullName>
        <shortName evidence="8">Katanin p60 subunit A1</shortName>
        <ecNumber evidence="8">5.6.1.1</ecNumber>
    </recommendedName>
    <alternativeName>
        <fullName evidence="8">p60 katanin</fullName>
    </alternativeName>
</protein>
<proteinExistence type="inferred from homology"/>
<comment type="subcellular location">
    <subcellularLocation>
        <location evidence="1 8">Cytoplasm</location>
        <location evidence="1 8">Cytoskeleton</location>
    </subcellularLocation>
</comment>
<evidence type="ECO:0000256" key="8">
    <source>
        <dbReference type="HAMAP-Rule" id="MF_03023"/>
    </source>
</evidence>
<evidence type="ECO:0000256" key="7">
    <source>
        <dbReference type="ARBA" id="ARBA00023235"/>
    </source>
</evidence>
<dbReference type="Pfam" id="PF09336">
    <property type="entry name" value="Vps4_C"/>
    <property type="match status" value="1"/>
</dbReference>
<feature type="compositionally biased region" description="Low complexity" evidence="10">
    <location>
        <begin position="200"/>
        <end position="211"/>
    </location>
</feature>
<dbReference type="GO" id="GO:0008568">
    <property type="term" value="F:microtubule severing ATPase activity"/>
    <property type="evidence" value="ECO:0007669"/>
    <property type="project" value="UniProtKB-EC"/>
</dbReference>
<dbReference type="SMART" id="SM00382">
    <property type="entry name" value="AAA"/>
    <property type="match status" value="1"/>
</dbReference>
<comment type="function">
    <text evidence="8">Severs microtubules in an ATP-dependent manner. Microtubule severing may promote rapid reorganization of cellular microtubule arrays.</text>
</comment>
<dbReference type="OrthoDB" id="191529at2759"/>
<dbReference type="Pfam" id="PF17862">
    <property type="entry name" value="AAA_lid_3"/>
    <property type="match status" value="1"/>
</dbReference>
<keyword evidence="9" id="KW-0175">Coiled coil</keyword>
<comment type="catalytic activity">
    <reaction evidence="8">
        <text>n ATP + n H2O + a microtubule = n ADP + n phosphate + (n+1) alpha/beta tubulin heterodimers.</text>
        <dbReference type="EC" id="5.6.1.1"/>
    </reaction>
</comment>
<dbReference type="InterPro" id="IPR028596">
    <property type="entry name" value="KATNA1"/>
</dbReference>
<dbReference type="PANTHER" id="PTHR23074:SF19">
    <property type="entry name" value="KATANIN P60 ATPASE-CONTAINING SUBUNIT A1"/>
    <property type="match status" value="1"/>
</dbReference>
<evidence type="ECO:0000256" key="4">
    <source>
        <dbReference type="ARBA" id="ARBA00022741"/>
    </source>
</evidence>
<dbReference type="InterPro" id="IPR041569">
    <property type="entry name" value="AAA_lid_3"/>
</dbReference>
<evidence type="ECO:0000256" key="3">
    <source>
        <dbReference type="ARBA" id="ARBA00022701"/>
    </source>
</evidence>
<gene>
    <name evidence="8" type="primary">KATNA1</name>
    <name evidence="12" type="ORF">Rsub_06217</name>
</gene>
<evidence type="ECO:0000256" key="6">
    <source>
        <dbReference type="ARBA" id="ARBA00023212"/>
    </source>
</evidence>
<feature type="compositionally biased region" description="Low complexity" evidence="10">
    <location>
        <begin position="173"/>
        <end position="188"/>
    </location>
</feature>
<dbReference type="InterPro" id="IPR050304">
    <property type="entry name" value="MT-severing_AAA_ATPase"/>
</dbReference>
<dbReference type="EC" id="5.6.1.1" evidence="8"/>
<dbReference type="InterPro" id="IPR027417">
    <property type="entry name" value="P-loop_NTPase"/>
</dbReference>
<dbReference type="HAMAP" id="MF_03023">
    <property type="entry name" value="Katanin_p60_A1"/>
    <property type="match status" value="1"/>
</dbReference>
<dbReference type="PROSITE" id="PS00674">
    <property type="entry name" value="AAA"/>
    <property type="match status" value="1"/>
</dbReference>
<keyword evidence="13" id="KW-1185">Reference proteome</keyword>
<sequence>MDGAAVAQQIMDARDLAASGQPTSALVYFEALLPQLVRLAAAVTDPQKQGQYNSLIKALQEEQQLLKEMEDALTALRLGASGGGCGGGGGGASSRSGSSSVLDDPFAGGGGGGGGGGDDGYRGGAQQHAAEPYDPDVWAPPAPVRAGPSARQQSATRQRPAGANPEDRLPTWARNKSSSSAGGAAAAGTGAGPSGRRRAAVSTAVGGGARAVPARVDSWQKRASGGAAGVGSGAPAVAEPPARRGASAAAAGSAGGLGGGGGSGGGVGSAGGAGGGGGCGANGPGAAVRRGEYLGPDGDLVANLERDMLDRSPGVRWTDIAGLGEAKRVLEEATVLPMIMPEFFTGIRRPVKGVMMFGPPGTGKTMLAKAVATECGCSFFNVSSASLASKYRGESERMVRCLFELARAHAPSVIFIDEIDSLCTQRGAEGEHEASRRVKSELLVQEGEERQHVVVLAATNFPWDIDEALRRRLEKRIYIPLPGPEEREELLKINLKGIDVAPNVDFATVTGRLQGYSGDDITNICRDAAMNGMRRRIAGKTPSEIREMSKDAMKEPITQDDFLQAIAKINPSVGEKDILRHENWLREYGSI</sequence>
<dbReference type="InterPro" id="IPR003959">
    <property type="entry name" value="ATPase_AAA_core"/>
</dbReference>
<comment type="caution">
    <text evidence="12">The sequence shown here is derived from an EMBL/GenBank/DDBJ whole genome shotgun (WGS) entry which is preliminary data.</text>
</comment>
<dbReference type="Gene3D" id="1.20.58.80">
    <property type="entry name" value="Phosphotransferase system, lactose/cellobiose-type IIA subunit"/>
    <property type="match status" value="1"/>
</dbReference>
<evidence type="ECO:0000256" key="2">
    <source>
        <dbReference type="ARBA" id="ARBA00022490"/>
    </source>
</evidence>
<keyword evidence="2 8" id="KW-0963">Cytoplasm</keyword>
<feature type="region of interest" description="Disordered" evidence="10">
    <location>
        <begin position="85"/>
        <end position="211"/>
    </location>
</feature>
<dbReference type="GO" id="GO:0005737">
    <property type="term" value="C:cytoplasm"/>
    <property type="evidence" value="ECO:0007669"/>
    <property type="project" value="UniProtKB-UniRule"/>
</dbReference>
<evidence type="ECO:0000256" key="9">
    <source>
        <dbReference type="SAM" id="Coils"/>
    </source>
</evidence>
<dbReference type="GO" id="GO:0005524">
    <property type="term" value="F:ATP binding"/>
    <property type="evidence" value="ECO:0007669"/>
    <property type="project" value="UniProtKB-KW"/>
</dbReference>
<evidence type="ECO:0000256" key="5">
    <source>
        <dbReference type="ARBA" id="ARBA00022840"/>
    </source>
</evidence>
<dbReference type="PANTHER" id="PTHR23074">
    <property type="entry name" value="AAA DOMAIN-CONTAINING"/>
    <property type="match status" value="1"/>
</dbReference>
<dbReference type="STRING" id="307507.A0A2V0P264"/>
<evidence type="ECO:0000313" key="12">
    <source>
        <dbReference type="EMBL" id="GBF93968.1"/>
    </source>
</evidence>
<dbReference type="Pfam" id="PF00004">
    <property type="entry name" value="AAA"/>
    <property type="match status" value="1"/>
</dbReference>
<dbReference type="SUPFAM" id="SSF52540">
    <property type="entry name" value="P-loop containing nucleoside triphosphate hydrolases"/>
    <property type="match status" value="1"/>
</dbReference>
<keyword evidence="7 8" id="KW-0413">Isomerase</keyword>
<feature type="binding site" evidence="8">
    <location>
        <begin position="358"/>
        <end position="365"/>
    </location>
    <ligand>
        <name>ATP</name>
        <dbReference type="ChEBI" id="CHEBI:30616"/>
    </ligand>
</feature>
<dbReference type="FunCoup" id="A0A2V0P264">
    <property type="interactions" value="1663"/>
</dbReference>
<evidence type="ECO:0000256" key="1">
    <source>
        <dbReference type="ARBA" id="ARBA00004245"/>
    </source>
</evidence>
<dbReference type="GO" id="GO:0005874">
    <property type="term" value="C:microtubule"/>
    <property type="evidence" value="ECO:0007669"/>
    <property type="project" value="UniProtKB-KW"/>
</dbReference>
<dbReference type="FunFam" id="1.10.8.60:FF:000025">
    <property type="entry name" value="Katanin p60 ATPase-containing subunit A1"/>
    <property type="match status" value="1"/>
</dbReference>
<dbReference type="GO" id="GO:0051013">
    <property type="term" value="P:microtubule severing"/>
    <property type="evidence" value="ECO:0007669"/>
    <property type="project" value="UniProtKB-UniRule"/>
</dbReference>
<dbReference type="InterPro" id="IPR003960">
    <property type="entry name" value="ATPase_AAA_CS"/>
</dbReference>
<reference evidence="12 13" key="1">
    <citation type="journal article" date="2018" name="Sci. Rep.">
        <title>Raphidocelis subcapitata (=Pseudokirchneriella subcapitata) provides an insight into genome evolution and environmental adaptations in the Sphaeropleales.</title>
        <authorList>
            <person name="Suzuki S."/>
            <person name="Yamaguchi H."/>
            <person name="Nakajima N."/>
            <person name="Kawachi M."/>
        </authorList>
    </citation>
    <scope>NUCLEOTIDE SEQUENCE [LARGE SCALE GENOMIC DNA]</scope>
    <source>
        <strain evidence="12 13">NIES-35</strain>
    </source>
</reference>
<evidence type="ECO:0000256" key="10">
    <source>
        <dbReference type="SAM" id="MobiDB-lite"/>
    </source>
</evidence>
<dbReference type="GO" id="GO:0008017">
    <property type="term" value="F:microtubule binding"/>
    <property type="evidence" value="ECO:0007669"/>
    <property type="project" value="UniProtKB-UniRule"/>
</dbReference>
<evidence type="ECO:0000313" key="13">
    <source>
        <dbReference type="Proteomes" id="UP000247498"/>
    </source>
</evidence>
<dbReference type="Gene3D" id="1.10.8.60">
    <property type="match status" value="1"/>
</dbReference>
<dbReference type="Proteomes" id="UP000247498">
    <property type="component" value="Unassembled WGS sequence"/>
</dbReference>
<feature type="domain" description="AAA+ ATPase" evidence="11">
    <location>
        <begin position="350"/>
        <end position="483"/>
    </location>
</feature>
<comment type="similarity">
    <text evidence="8">Belongs to the AAA ATPase family. Katanin p60 subunit A1 subfamily.</text>
</comment>
<keyword evidence="4 8" id="KW-0547">Nucleotide-binding</keyword>
<feature type="coiled-coil region" evidence="9">
    <location>
        <begin position="52"/>
        <end position="79"/>
    </location>
</feature>
<keyword evidence="3 8" id="KW-0493">Microtubule</keyword>
<evidence type="ECO:0000259" key="11">
    <source>
        <dbReference type="SMART" id="SM00382"/>
    </source>
</evidence>
<dbReference type="FunFam" id="3.40.50.300:FF:000159">
    <property type="entry name" value="Katanin p60 ATPase-containing subunit A1"/>
    <property type="match status" value="1"/>
</dbReference>
<keyword evidence="5 8" id="KW-0067">ATP-binding</keyword>
<dbReference type="InterPro" id="IPR015415">
    <property type="entry name" value="Spast_Vps4_C"/>
</dbReference>